<reference evidence="2 3" key="2">
    <citation type="journal article" date="2010" name="J. Bacteriol.">
        <title>Complete genome sequence of Methanothermobacter marburgensis, a methanoarchaeon model organism.</title>
        <authorList>
            <person name="Liesegang H."/>
            <person name="Kaster A.K."/>
            <person name="Wiezer A."/>
            <person name="Goenrich M."/>
            <person name="Wollherr A."/>
            <person name="Seedorf H."/>
            <person name="Gottschalk G."/>
            <person name="Thauer R.K."/>
        </authorList>
    </citation>
    <scope>NUCLEOTIDE SEQUENCE [LARGE SCALE GENOMIC DNA]</scope>
    <source>
        <strain evidence="3">ATCC BAA-927 / DSM 2133 / JCM 14651 / NBRC 100331 / OCM 82 / Marburg</strain>
    </source>
</reference>
<sequence length="71" mass="8208">MYVIFRCDCGRALYSKEGADTRKCVCGRTLKVKTRRIFGKAGSFQEAAEIVRKLQEERYGTCHFTNPVKRE</sequence>
<organism evidence="2 3">
    <name type="scientific">Methanothermobacter marburgensis (strain ATCC BAA-927 / DSM 2133 / JCM 14651 / NBRC 100331 / OCM 82 / Marburg)</name>
    <name type="common">Methanobacterium thermoautotrophicum</name>
    <dbReference type="NCBI Taxonomy" id="79929"/>
    <lineage>
        <taxon>Archaea</taxon>
        <taxon>Methanobacteriati</taxon>
        <taxon>Methanobacteriota</taxon>
        <taxon>Methanomada group</taxon>
        <taxon>Methanobacteria</taxon>
        <taxon>Methanobacteriales</taxon>
        <taxon>Methanobacteriaceae</taxon>
        <taxon>Methanothermobacter</taxon>
    </lineage>
</organism>
<evidence type="ECO:0000259" key="1">
    <source>
        <dbReference type="Pfam" id="PF09082"/>
    </source>
</evidence>
<evidence type="ECO:0000313" key="2">
    <source>
        <dbReference type="EMBL" id="ADL59140.1"/>
    </source>
</evidence>
<gene>
    <name evidence="2" type="ordered locus">MTBMA_c15610</name>
</gene>
<name>D9PY42_METTM</name>
<protein>
    <recommendedName>
        <fullName evidence="1">DUF1922 domain-containing protein</fullName>
    </recommendedName>
</protein>
<dbReference type="SUPFAM" id="SSF57821">
    <property type="entry name" value="Hypothetical protein MTH1184"/>
    <property type="match status" value="1"/>
</dbReference>
<dbReference type="InterPro" id="IPR036304">
    <property type="entry name" value="MTH1184"/>
</dbReference>
<dbReference type="PATRIC" id="fig|79929.8.peg.1515"/>
<accession>D9PY42</accession>
<dbReference type="GeneID" id="9705270"/>
<dbReference type="GeneID" id="43707709"/>
<dbReference type="Pfam" id="PF09082">
    <property type="entry name" value="DUF1922"/>
    <property type="match status" value="1"/>
</dbReference>
<dbReference type="InterPro" id="IPR015166">
    <property type="entry name" value="DUF1922"/>
</dbReference>
<reference key="1">
    <citation type="submission" date="2009-08" db="EMBL/GenBank/DDBJ databases">
        <title>The genome sequence of Methanothermobacter marburgensis.</title>
        <authorList>
            <person name="Kaster A."/>
            <person name="Seedorf H."/>
            <person name="Goenrich M."/>
            <person name="Wiezer A."/>
            <person name="Liesegang H."/>
            <person name="Thauer R."/>
            <person name="Gottschalk G."/>
        </authorList>
    </citation>
    <scope>NUCLEOTIDE SEQUENCE</scope>
    <source>
        <strain>Marburg</strain>
    </source>
</reference>
<dbReference type="KEGG" id="mmg:MTBMA_c15610"/>
<proteinExistence type="predicted"/>
<dbReference type="RefSeq" id="WP_013296350.1">
    <property type="nucleotide sequence ID" value="NC_014408.1"/>
</dbReference>
<dbReference type="Gene3D" id="3.90.820.10">
    <property type="entry name" value="Structural Genomics, Unknown Function 30-nov-00 1gh9 Mol_id"/>
    <property type="match status" value="1"/>
</dbReference>
<evidence type="ECO:0000313" key="3">
    <source>
        <dbReference type="Proteomes" id="UP000000345"/>
    </source>
</evidence>
<dbReference type="OrthoDB" id="68547at2157"/>
<dbReference type="AlphaFoldDB" id="D9PY42"/>
<feature type="domain" description="DUF1922" evidence="1">
    <location>
        <begin position="1"/>
        <end position="56"/>
    </location>
</feature>
<dbReference type="EMBL" id="CP001710">
    <property type="protein sequence ID" value="ADL59140.1"/>
    <property type="molecule type" value="Genomic_DNA"/>
</dbReference>
<keyword evidence="3" id="KW-1185">Reference proteome</keyword>
<dbReference type="PaxDb" id="79929-MTBMA_c15610"/>
<dbReference type="Proteomes" id="UP000000345">
    <property type="component" value="Chromosome"/>
</dbReference>
<dbReference type="HOGENOM" id="CLU_187355_0_0_2"/>
<dbReference type="STRING" id="79929.MTBMA_c15610"/>